<accession>A0AAE8SNR5</accession>
<organism evidence="2 3">
    <name type="scientific">Fusarium torulosum</name>
    <dbReference type="NCBI Taxonomy" id="33205"/>
    <lineage>
        <taxon>Eukaryota</taxon>
        <taxon>Fungi</taxon>
        <taxon>Dikarya</taxon>
        <taxon>Ascomycota</taxon>
        <taxon>Pezizomycotina</taxon>
        <taxon>Sordariomycetes</taxon>
        <taxon>Hypocreomycetidae</taxon>
        <taxon>Hypocreales</taxon>
        <taxon>Nectriaceae</taxon>
        <taxon>Fusarium</taxon>
    </lineage>
</organism>
<evidence type="ECO:0000256" key="1">
    <source>
        <dbReference type="SAM" id="MobiDB-lite"/>
    </source>
</evidence>
<dbReference type="AlphaFoldDB" id="A0AAE8SNR5"/>
<sequence>MNKMRPVELGEVDDLLDWKPLLLLNKTLFGPAFVDSIVSRSPTLIKSKGGKELPLELWISILAFAVAENSEPHDYALVRPFTFERREDGGKELICQRFKRWTAFGTIQTSSGVEDYHVFLAHPDKNLDSYRNPFRNRDYGNPIRIPTELLNSTIDFLHVRLTVPDVIKYLEGGSCQLCWGERTVGGNGVGCRVAHSFLGGWEVLFWDALSDLPMLCPLCIGMEHAVVCLRRRVQWDQGYATHRAEYTSWLQTKLQELGFGTTSKPRLSLPSGLRPSGGYLSSD</sequence>
<dbReference type="Proteomes" id="UP001187734">
    <property type="component" value="Unassembled WGS sequence"/>
</dbReference>
<feature type="region of interest" description="Disordered" evidence="1">
    <location>
        <begin position="262"/>
        <end position="283"/>
    </location>
</feature>
<protein>
    <submittedName>
        <fullName evidence="2">Uncharacterized protein</fullName>
    </submittedName>
</protein>
<proteinExistence type="predicted"/>
<name>A0AAE8SNR5_9HYPO</name>
<gene>
    <name evidence="2" type="ORF">FTOL_12301</name>
</gene>
<dbReference type="EMBL" id="ONZP01000574">
    <property type="protein sequence ID" value="SPJ87832.1"/>
    <property type="molecule type" value="Genomic_DNA"/>
</dbReference>
<evidence type="ECO:0000313" key="3">
    <source>
        <dbReference type="Proteomes" id="UP001187734"/>
    </source>
</evidence>
<keyword evidence="3" id="KW-1185">Reference proteome</keyword>
<evidence type="ECO:0000313" key="2">
    <source>
        <dbReference type="EMBL" id="SPJ87832.1"/>
    </source>
</evidence>
<comment type="caution">
    <text evidence="2">The sequence shown here is derived from an EMBL/GenBank/DDBJ whole genome shotgun (WGS) entry which is preliminary data.</text>
</comment>
<reference evidence="2" key="1">
    <citation type="submission" date="2018-03" db="EMBL/GenBank/DDBJ databases">
        <authorList>
            <person name="Guldener U."/>
        </authorList>
    </citation>
    <scope>NUCLEOTIDE SEQUENCE</scope>
</reference>